<sequence>MEQMYERNGTLTLVSSATAIANNLSVQFAPQTKTAQTIAVIHEGYINVIPVYNSEIRAKYIPCVESGTKPRHVSTSVTQVMWCDVKRHQLLVVASSLGVQIFDEDGRVCKFSHPCVDMPDGGGNFARGLALIGHDMLCVGNSSGTIRIFHIPEDLDPVVKIDHKQVHKKAVTDIAASVTGGNLVVTADDSGELSLWRLERELHLVSMFPTFRYPCTSLKIWEGFILCAFGSGHIRVFGTKTLSLVCEVAAHARWITAADLAPDTGYFLSVSEDSFVKVWQISKRDGMVSLKFSAQVQDNLLVGGKFLCSGGEKFCVSTYESCNVICYCA</sequence>
<feature type="repeat" description="WD" evidence="3">
    <location>
        <begin position="248"/>
        <end position="289"/>
    </location>
</feature>
<dbReference type="Gene3D" id="2.130.10.10">
    <property type="entry name" value="YVTN repeat-like/Quinoprotein amine dehydrogenase"/>
    <property type="match status" value="1"/>
</dbReference>
<dbReference type="InterPro" id="IPR051510">
    <property type="entry name" value="SKI8"/>
</dbReference>
<evidence type="ECO:0000313" key="5">
    <source>
        <dbReference type="EMBL" id="KDR22709.1"/>
    </source>
</evidence>
<dbReference type="Pfam" id="PF21031">
    <property type="entry name" value="WDR54"/>
    <property type="match status" value="1"/>
</dbReference>
<dbReference type="InterPro" id="IPR015943">
    <property type="entry name" value="WD40/YVTN_repeat-like_dom_sf"/>
</dbReference>
<evidence type="ECO:0000313" key="6">
    <source>
        <dbReference type="Proteomes" id="UP000027135"/>
    </source>
</evidence>
<evidence type="ECO:0000256" key="1">
    <source>
        <dbReference type="ARBA" id="ARBA00022574"/>
    </source>
</evidence>
<dbReference type="SMART" id="SM00320">
    <property type="entry name" value="WD40"/>
    <property type="match status" value="5"/>
</dbReference>
<dbReference type="EMBL" id="KK852498">
    <property type="protein sequence ID" value="KDR22709.1"/>
    <property type="molecule type" value="Genomic_DNA"/>
</dbReference>
<dbReference type="InterPro" id="IPR036322">
    <property type="entry name" value="WD40_repeat_dom_sf"/>
</dbReference>
<dbReference type="PANTHER" id="PTHR44090">
    <property type="entry name" value="WD REPEAT-CONTAINING PROTEIN 61"/>
    <property type="match status" value="1"/>
</dbReference>
<dbReference type="GO" id="GO:0016593">
    <property type="term" value="C:Cdc73/Paf1 complex"/>
    <property type="evidence" value="ECO:0007669"/>
    <property type="project" value="TreeGrafter"/>
</dbReference>
<dbReference type="PROSITE" id="PS50294">
    <property type="entry name" value="WD_REPEATS_REGION"/>
    <property type="match status" value="1"/>
</dbReference>
<name>A0A067RSC1_ZOONE</name>
<dbReference type="AlphaFoldDB" id="A0A067RSC1"/>
<protein>
    <submittedName>
        <fullName evidence="5">WD repeat-containing protein 54</fullName>
    </submittedName>
</protein>
<dbReference type="SUPFAM" id="SSF50978">
    <property type="entry name" value="WD40 repeat-like"/>
    <property type="match status" value="1"/>
</dbReference>
<dbReference type="Proteomes" id="UP000027135">
    <property type="component" value="Unassembled WGS sequence"/>
</dbReference>
<dbReference type="InterPro" id="IPR001680">
    <property type="entry name" value="WD40_rpt"/>
</dbReference>
<keyword evidence="6" id="KW-1185">Reference proteome</keyword>
<dbReference type="InParanoid" id="A0A067RSC1"/>
<keyword evidence="1 3" id="KW-0853">WD repeat</keyword>
<reference evidence="5 6" key="1">
    <citation type="journal article" date="2014" name="Nat. Commun.">
        <title>Molecular traces of alternative social organization in a termite genome.</title>
        <authorList>
            <person name="Terrapon N."/>
            <person name="Li C."/>
            <person name="Robertson H.M."/>
            <person name="Ji L."/>
            <person name="Meng X."/>
            <person name="Booth W."/>
            <person name="Chen Z."/>
            <person name="Childers C.P."/>
            <person name="Glastad K.M."/>
            <person name="Gokhale K."/>
            <person name="Gowin J."/>
            <person name="Gronenberg W."/>
            <person name="Hermansen R.A."/>
            <person name="Hu H."/>
            <person name="Hunt B.G."/>
            <person name="Huylmans A.K."/>
            <person name="Khalil S.M."/>
            <person name="Mitchell R.D."/>
            <person name="Munoz-Torres M.C."/>
            <person name="Mustard J.A."/>
            <person name="Pan H."/>
            <person name="Reese J.T."/>
            <person name="Scharf M.E."/>
            <person name="Sun F."/>
            <person name="Vogel H."/>
            <person name="Xiao J."/>
            <person name="Yang W."/>
            <person name="Yang Z."/>
            <person name="Yang Z."/>
            <person name="Zhou J."/>
            <person name="Zhu J."/>
            <person name="Brent C.S."/>
            <person name="Elsik C.G."/>
            <person name="Goodisman M.A."/>
            <person name="Liberles D.A."/>
            <person name="Roe R.M."/>
            <person name="Vargo E.L."/>
            <person name="Vilcinskas A."/>
            <person name="Wang J."/>
            <person name="Bornberg-Bauer E."/>
            <person name="Korb J."/>
            <person name="Zhang G."/>
            <person name="Liebig J."/>
        </authorList>
    </citation>
    <scope>NUCLEOTIDE SEQUENCE [LARGE SCALE GENOMIC DNA]</scope>
    <source>
        <tissue evidence="5">Whole organism</tissue>
    </source>
</reference>
<proteinExistence type="predicted"/>
<accession>A0A067RSC1</accession>
<dbReference type="eggNOG" id="ENOG502QRUZ">
    <property type="taxonomic scope" value="Eukaryota"/>
</dbReference>
<keyword evidence="2" id="KW-0677">Repeat</keyword>
<organism evidence="5 6">
    <name type="scientific">Zootermopsis nevadensis</name>
    <name type="common">Dampwood termite</name>
    <dbReference type="NCBI Taxonomy" id="136037"/>
    <lineage>
        <taxon>Eukaryota</taxon>
        <taxon>Metazoa</taxon>
        <taxon>Ecdysozoa</taxon>
        <taxon>Arthropoda</taxon>
        <taxon>Hexapoda</taxon>
        <taxon>Insecta</taxon>
        <taxon>Pterygota</taxon>
        <taxon>Neoptera</taxon>
        <taxon>Polyneoptera</taxon>
        <taxon>Dictyoptera</taxon>
        <taxon>Blattodea</taxon>
        <taxon>Blattoidea</taxon>
        <taxon>Termitoidae</taxon>
        <taxon>Termopsidae</taxon>
        <taxon>Zootermopsis</taxon>
    </lineage>
</organism>
<evidence type="ECO:0000256" key="3">
    <source>
        <dbReference type="PROSITE-ProRule" id="PRU00221"/>
    </source>
</evidence>
<dbReference type="OMA" id="WENYICV"/>
<dbReference type="PROSITE" id="PS50082">
    <property type="entry name" value="WD_REPEATS_2"/>
    <property type="match status" value="1"/>
</dbReference>
<gene>
    <name evidence="5" type="ORF">L798_12846</name>
</gene>
<dbReference type="PANTHER" id="PTHR44090:SF1">
    <property type="entry name" value="SUPERKILLER COMPLEX PROTEIN 8"/>
    <property type="match status" value="1"/>
</dbReference>
<evidence type="ECO:0000259" key="4">
    <source>
        <dbReference type="Pfam" id="PF21031"/>
    </source>
</evidence>
<evidence type="ECO:0000256" key="2">
    <source>
        <dbReference type="ARBA" id="ARBA00022737"/>
    </source>
</evidence>
<feature type="domain" description="WD repeat-containing protein 54 beta-propeller" evidence="4">
    <location>
        <begin position="6"/>
        <end position="324"/>
    </location>
</feature>
<dbReference type="InterPro" id="IPR049546">
    <property type="entry name" value="WDR54_beta_prop"/>
</dbReference>